<keyword evidence="1" id="KW-0175">Coiled coil</keyword>
<evidence type="ECO:0000313" key="2">
    <source>
        <dbReference type="EMBL" id="KAL0367513.1"/>
    </source>
</evidence>
<dbReference type="EMBL" id="JACGWJ010000015">
    <property type="protein sequence ID" value="KAL0367513.1"/>
    <property type="molecule type" value="Genomic_DNA"/>
</dbReference>
<evidence type="ECO:0000256" key="1">
    <source>
        <dbReference type="SAM" id="Coils"/>
    </source>
</evidence>
<dbReference type="AlphaFoldDB" id="A0AAW2QI82"/>
<protein>
    <submittedName>
        <fullName evidence="2">Uncharacterized protein</fullName>
    </submittedName>
</protein>
<name>A0AAW2QI82_SESRA</name>
<proteinExistence type="predicted"/>
<reference evidence="2" key="2">
    <citation type="journal article" date="2024" name="Plant">
        <title>Genomic evolution and insights into agronomic trait innovations of Sesamum species.</title>
        <authorList>
            <person name="Miao H."/>
            <person name="Wang L."/>
            <person name="Qu L."/>
            <person name="Liu H."/>
            <person name="Sun Y."/>
            <person name="Le M."/>
            <person name="Wang Q."/>
            <person name="Wei S."/>
            <person name="Zheng Y."/>
            <person name="Lin W."/>
            <person name="Duan Y."/>
            <person name="Cao H."/>
            <person name="Xiong S."/>
            <person name="Wang X."/>
            <person name="Wei L."/>
            <person name="Li C."/>
            <person name="Ma Q."/>
            <person name="Ju M."/>
            <person name="Zhao R."/>
            <person name="Li G."/>
            <person name="Mu C."/>
            <person name="Tian Q."/>
            <person name="Mei H."/>
            <person name="Zhang T."/>
            <person name="Gao T."/>
            <person name="Zhang H."/>
        </authorList>
    </citation>
    <scope>NUCLEOTIDE SEQUENCE</scope>
    <source>
        <strain evidence="2">G02</strain>
    </source>
</reference>
<sequence length="202" mass="23270">MDSYVNENHRQYGFLSNWGVNLGFPSYDSYSEFNNLGWRSHFNYWNQKEQLRHQPPPSLTQVAPQTPNSGMSLEDIVKSLALTTLQFQQDKKARLQETNAELQETRESIQLLGNQISQLPMTIDKIAIQASHELTLQTYANPIENVSAMTPQSGTELHMIEQALMKTKEDKKTLEDTEAQEILFQFLRLTFVFFLPPTECPN</sequence>
<comment type="caution">
    <text evidence="2">The sequence shown here is derived from an EMBL/GenBank/DDBJ whole genome shotgun (WGS) entry which is preliminary data.</text>
</comment>
<gene>
    <name evidence="2" type="ORF">Sradi_3641400</name>
</gene>
<reference evidence="2" key="1">
    <citation type="submission" date="2020-06" db="EMBL/GenBank/DDBJ databases">
        <authorList>
            <person name="Li T."/>
            <person name="Hu X."/>
            <person name="Zhang T."/>
            <person name="Song X."/>
            <person name="Zhang H."/>
            <person name="Dai N."/>
            <person name="Sheng W."/>
            <person name="Hou X."/>
            <person name="Wei L."/>
        </authorList>
    </citation>
    <scope>NUCLEOTIDE SEQUENCE</scope>
    <source>
        <strain evidence="2">G02</strain>
        <tissue evidence="2">Leaf</tissue>
    </source>
</reference>
<accession>A0AAW2QI82</accession>
<feature type="coiled-coil region" evidence="1">
    <location>
        <begin position="85"/>
        <end position="115"/>
    </location>
</feature>
<organism evidence="2">
    <name type="scientific">Sesamum radiatum</name>
    <name type="common">Black benniseed</name>
    <dbReference type="NCBI Taxonomy" id="300843"/>
    <lineage>
        <taxon>Eukaryota</taxon>
        <taxon>Viridiplantae</taxon>
        <taxon>Streptophyta</taxon>
        <taxon>Embryophyta</taxon>
        <taxon>Tracheophyta</taxon>
        <taxon>Spermatophyta</taxon>
        <taxon>Magnoliopsida</taxon>
        <taxon>eudicotyledons</taxon>
        <taxon>Gunneridae</taxon>
        <taxon>Pentapetalae</taxon>
        <taxon>asterids</taxon>
        <taxon>lamiids</taxon>
        <taxon>Lamiales</taxon>
        <taxon>Pedaliaceae</taxon>
        <taxon>Sesamum</taxon>
    </lineage>
</organism>